<name>A0A0S2LY39_9MICC</name>
<reference evidence="14 15" key="2">
    <citation type="journal article" date="2016" name="J. Biotechnol.">
        <title>Complete genome sequence of Arthrobacter alpinus ERGS4:06, a yellow pigmented bacterium tolerant to cold and radiations isolated from Sikkim Himalaya.</title>
        <authorList>
            <person name="Kumar R."/>
            <person name="Singh D."/>
            <person name="Swarnkar M.K."/>
            <person name="Singh A.K."/>
            <person name="Kumar S."/>
        </authorList>
    </citation>
    <scope>NUCLEOTIDE SEQUENCE [LARGE SCALE GENOMIC DNA]</scope>
    <source>
        <strain evidence="14 15">ERGS4:06</strain>
    </source>
</reference>
<evidence type="ECO:0000259" key="11">
    <source>
        <dbReference type="Pfam" id="PF02518"/>
    </source>
</evidence>
<dbReference type="SUPFAM" id="SSF55874">
    <property type="entry name" value="ATPase domain of HSP90 chaperone/DNA topoisomerase II/histidine kinase"/>
    <property type="match status" value="1"/>
</dbReference>
<evidence type="ECO:0000256" key="7">
    <source>
        <dbReference type="ARBA" id="ARBA00022840"/>
    </source>
</evidence>
<feature type="compositionally biased region" description="Polar residues" evidence="9">
    <location>
        <begin position="356"/>
        <end position="375"/>
    </location>
</feature>
<protein>
    <recommendedName>
        <fullName evidence="2">histidine kinase</fullName>
        <ecNumber evidence="2">2.7.13.3</ecNumber>
    </recommendedName>
</protein>
<accession>A0A0S2LY39</accession>
<feature type="transmembrane region" description="Helical" evidence="10">
    <location>
        <begin position="112"/>
        <end position="131"/>
    </location>
</feature>
<dbReference type="Gene3D" id="1.20.5.1930">
    <property type="match status" value="1"/>
</dbReference>
<evidence type="ECO:0000256" key="5">
    <source>
        <dbReference type="ARBA" id="ARBA00022741"/>
    </source>
</evidence>
<dbReference type="GO" id="GO:0000155">
    <property type="term" value="F:phosphorelay sensor kinase activity"/>
    <property type="evidence" value="ECO:0007669"/>
    <property type="project" value="InterPro"/>
</dbReference>
<keyword evidence="10" id="KW-0472">Membrane</keyword>
<feature type="transmembrane region" description="Helical" evidence="10">
    <location>
        <begin position="46"/>
        <end position="62"/>
    </location>
</feature>
<dbReference type="Pfam" id="PF07730">
    <property type="entry name" value="HisKA_3"/>
    <property type="match status" value="1"/>
</dbReference>
<keyword evidence="10" id="KW-1133">Transmembrane helix</keyword>
<evidence type="ECO:0000256" key="3">
    <source>
        <dbReference type="ARBA" id="ARBA00022553"/>
    </source>
</evidence>
<dbReference type="InterPro" id="IPR050482">
    <property type="entry name" value="Sensor_HK_TwoCompSys"/>
</dbReference>
<dbReference type="InterPro" id="IPR011712">
    <property type="entry name" value="Sig_transdc_His_kin_sub3_dim/P"/>
</dbReference>
<evidence type="ECO:0000256" key="6">
    <source>
        <dbReference type="ARBA" id="ARBA00022777"/>
    </source>
</evidence>
<feature type="transmembrane region" description="Helical" evidence="10">
    <location>
        <begin position="15"/>
        <end position="34"/>
    </location>
</feature>
<feature type="domain" description="Signal transduction histidine kinase subgroup 3 dimerisation and phosphoacceptor" evidence="12">
    <location>
        <begin position="197"/>
        <end position="262"/>
    </location>
</feature>
<dbReference type="GO" id="GO:0046983">
    <property type="term" value="F:protein dimerization activity"/>
    <property type="evidence" value="ECO:0007669"/>
    <property type="project" value="InterPro"/>
</dbReference>
<dbReference type="GO" id="GO:0016020">
    <property type="term" value="C:membrane"/>
    <property type="evidence" value="ECO:0007669"/>
    <property type="project" value="InterPro"/>
</dbReference>
<dbReference type="InterPro" id="IPR036890">
    <property type="entry name" value="HATPase_C_sf"/>
</dbReference>
<keyword evidence="7" id="KW-0067">ATP-binding</keyword>
<keyword evidence="10" id="KW-0812">Transmembrane</keyword>
<dbReference type="CDD" id="cd16917">
    <property type="entry name" value="HATPase_UhpB-NarQ-NarX-like"/>
    <property type="match status" value="1"/>
</dbReference>
<evidence type="ECO:0000256" key="9">
    <source>
        <dbReference type="SAM" id="MobiDB-lite"/>
    </source>
</evidence>
<keyword evidence="6" id="KW-0418">Kinase</keyword>
<dbReference type="GO" id="GO:0005524">
    <property type="term" value="F:ATP binding"/>
    <property type="evidence" value="ECO:0007669"/>
    <property type="project" value="UniProtKB-KW"/>
</dbReference>
<gene>
    <name evidence="14" type="ORF">AS189_08175</name>
</gene>
<organism evidence="14 15">
    <name type="scientific">Arthrobacter alpinus</name>
    <dbReference type="NCBI Taxonomy" id="656366"/>
    <lineage>
        <taxon>Bacteria</taxon>
        <taxon>Bacillati</taxon>
        <taxon>Actinomycetota</taxon>
        <taxon>Actinomycetes</taxon>
        <taxon>Micrococcales</taxon>
        <taxon>Micrococcaceae</taxon>
        <taxon>Arthrobacter</taxon>
    </lineage>
</organism>
<dbReference type="Pfam" id="PF02518">
    <property type="entry name" value="HATPase_c"/>
    <property type="match status" value="1"/>
</dbReference>
<keyword evidence="8" id="KW-0902">Two-component regulatory system</keyword>
<feature type="domain" description="DUF7134" evidence="13">
    <location>
        <begin position="6"/>
        <end position="169"/>
    </location>
</feature>
<sequence>MIMHSIYDWFSRHRFAVDVVLMSVLWLMTVPLSISDGGYERTPAQMLVAGIFATALLVPLAWRRTRTVMAGFLIAGVAILQWALDITPMVSNIAVPLIVYALAAFGPRWASLSGLGLAMLGSVMLVTRYFYDLTMVSLADLPYTMVLILMVWVLILFSWTAGDLTRTKRLREQALSDRAHRLEIEAQHERDLAASDERAHIAREMHDIVAHSLSVIITQADGARYAAAANPEIAPETLATIAATGRSSLQEMRRLLGVLRGGDQASTRPLPGLADLDELLLGIRATGLPVEFTVAGTARRQLPPGAELSAYRMVQEGLTNVIKHAGPNVQSTVHLTWNARGLDITVHDDGRGATAALSTNPVPQLPTRSPSISPESRNDVVPHSGGQSTKTLHPKTGPLRTVSGPPAAGGNGLRGMAERVKLYDGKLSSGPLPGGGFGISAFIPYTEQ</sequence>
<evidence type="ECO:0000256" key="1">
    <source>
        <dbReference type="ARBA" id="ARBA00000085"/>
    </source>
</evidence>
<dbReference type="InterPro" id="IPR055558">
    <property type="entry name" value="DUF7134"/>
</dbReference>
<dbReference type="EC" id="2.7.13.3" evidence="2"/>
<keyword evidence="4" id="KW-0808">Transferase</keyword>
<feature type="transmembrane region" description="Helical" evidence="10">
    <location>
        <begin position="67"/>
        <end position="83"/>
    </location>
</feature>
<evidence type="ECO:0000256" key="4">
    <source>
        <dbReference type="ARBA" id="ARBA00022679"/>
    </source>
</evidence>
<proteinExistence type="predicted"/>
<comment type="catalytic activity">
    <reaction evidence="1">
        <text>ATP + protein L-histidine = ADP + protein N-phospho-L-histidine.</text>
        <dbReference type="EC" id="2.7.13.3"/>
    </reaction>
</comment>
<dbReference type="PANTHER" id="PTHR24421:SF10">
    <property type="entry name" value="NITRATE_NITRITE SENSOR PROTEIN NARQ"/>
    <property type="match status" value="1"/>
</dbReference>
<dbReference type="InterPro" id="IPR003594">
    <property type="entry name" value="HATPase_dom"/>
</dbReference>
<reference evidence="15" key="1">
    <citation type="submission" date="2015-11" db="EMBL/GenBank/DDBJ databases">
        <authorList>
            <person name="Kumar R."/>
            <person name="Singh D."/>
            <person name="Swarnkar M.K."/>
            <person name="Singh A.K."/>
            <person name="Kumar S."/>
        </authorList>
    </citation>
    <scope>NUCLEOTIDE SEQUENCE [LARGE SCALE GENOMIC DNA]</scope>
    <source>
        <strain evidence="15">ERGS4:06</strain>
    </source>
</reference>
<keyword evidence="5" id="KW-0547">Nucleotide-binding</keyword>
<dbReference type="Pfam" id="PF23539">
    <property type="entry name" value="DUF7134"/>
    <property type="match status" value="1"/>
</dbReference>
<feature type="domain" description="Histidine kinase/HSP90-like ATPase" evidence="11">
    <location>
        <begin position="307"/>
        <end position="445"/>
    </location>
</feature>
<evidence type="ECO:0000259" key="12">
    <source>
        <dbReference type="Pfam" id="PF07730"/>
    </source>
</evidence>
<feature type="transmembrane region" description="Helical" evidence="10">
    <location>
        <begin position="143"/>
        <end position="161"/>
    </location>
</feature>
<evidence type="ECO:0000256" key="10">
    <source>
        <dbReference type="SAM" id="Phobius"/>
    </source>
</evidence>
<evidence type="ECO:0000256" key="8">
    <source>
        <dbReference type="ARBA" id="ARBA00023012"/>
    </source>
</evidence>
<evidence type="ECO:0000256" key="2">
    <source>
        <dbReference type="ARBA" id="ARBA00012438"/>
    </source>
</evidence>
<dbReference type="PANTHER" id="PTHR24421">
    <property type="entry name" value="NITRATE/NITRITE SENSOR PROTEIN NARX-RELATED"/>
    <property type="match status" value="1"/>
</dbReference>
<evidence type="ECO:0000259" key="13">
    <source>
        <dbReference type="Pfam" id="PF23539"/>
    </source>
</evidence>
<keyword evidence="3" id="KW-0597">Phosphoprotein</keyword>
<feature type="region of interest" description="Disordered" evidence="9">
    <location>
        <begin position="353"/>
        <end position="412"/>
    </location>
</feature>
<dbReference type="Proteomes" id="UP000059574">
    <property type="component" value="Chromosome"/>
</dbReference>
<dbReference type="Gene3D" id="3.30.565.10">
    <property type="entry name" value="Histidine kinase-like ATPase, C-terminal domain"/>
    <property type="match status" value="1"/>
</dbReference>
<evidence type="ECO:0000313" key="14">
    <source>
        <dbReference type="EMBL" id="ALO66473.1"/>
    </source>
</evidence>
<evidence type="ECO:0000313" key="15">
    <source>
        <dbReference type="Proteomes" id="UP000059574"/>
    </source>
</evidence>
<dbReference type="EMBL" id="CP013200">
    <property type="protein sequence ID" value="ALO66473.1"/>
    <property type="molecule type" value="Genomic_DNA"/>
</dbReference>
<dbReference type="AlphaFoldDB" id="A0A0S2LY39"/>